<keyword evidence="2" id="KW-0732">Signal</keyword>
<protein>
    <submittedName>
        <fullName evidence="3">Uncharacterized protein</fullName>
    </submittedName>
</protein>
<evidence type="ECO:0000256" key="2">
    <source>
        <dbReference type="SAM" id="SignalP"/>
    </source>
</evidence>
<evidence type="ECO:0000256" key="1">
    <source>
        <dbReference type="SAM" id="MobiDB-lite"/>
    </source>
</evidence>
<organism evidence="3 4">
    <name type="scientific">Perkinsus chesapeaki</name>
    <name type="common">Clam parasite</name>
    <name type="synonym">Perkinsus andrewsi</name>
    <dbReference type="NCBI Taxonomy" id="330153"/>
    <lineage>
        <taxon>Eukaryota</taxon>
        <taxon>Sar</taxon>
        <taxon>Alveolata</taxon>
        <taxon>Perkinsozoa</taxon>
        <taxon>Perkinsea</taxon>
        <taxon>Perkinsida</taxon>
        <taxon>Perkinsidae</taxon>
        <taxon>Perkinsus</taxon>
    </lineage>
</organism>
<gene>
    <name evidence="3" type="ORF">FOL47_003792</name>
</gene>
<feature type="region of interest" description="Disordered" evidence="1">
    <location>
        <begin position="562"/>
        <end position="583"/>
    </location>
</feature>
<feature type="region of interest" description="Disordered" evidence="1">
    <location>
        <begin position="129"/>
        <end position="219"/>
    </location>
</feature>
<evidence type="ECO:0000313" key="4">
    <source>
        <dbReference type="Proteomes" id="UP000591131"/>
    </source>
</evidence>
<dbReference type="EMBL" id="JAAPAO010000220">
    <property type="protein sequence ID" value="KAF4667066.1"/>
    <property type="molecule type" value="Genomic_DNA"/>
</dbReference>
<dbReference type="AlphaFoldDB" id="A0A7J6M6L3"/>
<sequence length="997" mass="109116">MHVAFAAVLLGITQSALTGSTNRWDESQDLRRASKMTREEWQRAAKHAVGGVSERWHRDDDVGPYSGASYAFDKEASNFHLDGSATQRSGQKAIRESGLTNRWDGETRSKAYANLGEWKAPTDIVQSGRDATFTDSKPNADSGDTGIWTHRSPLPGSGGSNSWDRAHEESLGSTWSTEEWRRAPHQATGGREESWGRDTTERRSGVSSTFNKEGEGSLLAGTTTQWGAQNVKRTSGLTATWNARTTARALAAIEEWVAPTYVTRSGRSVTLTGAKASAGNGHIDAWTHQSPLSESGQSSRWSRDRTGRQSSVMSREEWWRAARHVAAGASELWGRGEIDRYSGASSTFNKGRRESELAGSINEWNTNNEGRASGLTATWNAKTTAMALATLEEWTAPTRVFNSGKSVAFTETKFSDSGDTNSWIRPSILPELGHSSRWGSPHKESLSSVTNAEEWWTATRQATSGNEELWDRNGADRYSGVSSTFNKEGEESLLAGTTTQWGAQNVKRASGLTATWNARTTARALAAIEEWVAPTYVTRSGRSVTLTGAKASAGNGHIDAWTHQSPLSESGHSSRWSRDRTGRQSSVMSREEWWRAARHVAAGASELWGRGEINRYSGASSTFNKGRRESKLAGSINEWNTNNEGRASGLTATWNAKTTAMALATLEEWTAPTRVFNSGKSVAFTETKFFDSGDTSSWIRPSILPELGHSSRWGSPHKESLSSVTNAEEWWTATRQATSGNEELWDRNGADRYFGVSSTFNKEGEESLLAGTTTQWGAQNVKRTSGLTATWNARTTARALAAIEEWVAPTYVTRSGRSVTLTGAEASAGNGHIDAWTHQSPLSESGHSSRWSRDRTGRLSSVTGKEEWWEAASRANKGKSNMWEGHNIDLYSGRAAVYHKETSKTQLTGSTNQWGTQDVRRASGTTATWNARAPEMAYATLEEWTAPGGVIQSGSSTVFADAGYDFSGLQWKYYHSNSGRFCVDCIQRNPRCVATTH</sequence>
<feature type="chain" id="PRO_5029586177" evidence="2">
    <location>
        <begin position="19"/>
        <end position="997"/>
    </location>
</feature>
<feature type="compositionally biased region" description="Polar residues" evidence="1">
    <location>
        <begin position="562"/>
        <end position="574"/>
    </location>
</feature>
<dbReference type="Proteomes" id="UP000591131">
    <property type="component" value="Unassembled WGS sequence"/>
</dbReference>
<reference evidence="3 4" key="1">
    <citation type="submission" date="2020-04" db="EMBL/GenBank/DDBJ databases">
        <title>Perkinsus chesapeaki whole genome sequence.</title>
        <authorList>
            <person name="Bogema D.R."/>
        </authorList>
    </citation>
    <scope>NUCLEOTIDE SEQUENCE [LARGE SCALE GENOMIC DNA]</scope>
    <source>
        <strain evidence="3">ATCC PRA-425</strain>
    </source>
</reference>
<feature type="region of interest" description="Disordered" evidence="1">
    <location>
        <begin position="281"/>
        <end position="308"/>
    </location>
</feature>
<name>A0A7J6M6L3_PERCH</name>
<accession>A0A7J6M6L3</accession>
<keyword evidence="4" id="KW-1185">Reference proteome</keyword>
<feature type="compositionally biased region" description="Polar residues" evidence="1">
    <location>
        <begin position="287"/>
        <end position="300"/>
    </location>
</feature>
<feature type="compositionally biased region" description="Basic and acidic residues" evidence="1">
    <location>
        <begin position="190"/>
        <end position="204"/>
    </location>
</feature>
<evidence type="ECO:0000313" key="3">
    <source>
        <dbReference type="EMBL" id="KAF4667066.1"/>
    </source>
</evidence>
<comment type="caution">
    <text evidence="3">The sequence shown here is derived from an EMBL/GenBank/DDBJ whole genome shotgun (WGS) entry which is preliminary data.</text>
</comment>
<feature type="signal peptide" evidence="2">
    <location>
        <begin position="1"/>
        <end position="18"/>
    </location>
</feature>
<proteinExistence type="predicted"/>